<keyword evidence="2" id="KW-1185">Reference proteome</keyword>
<proteinExistence type="predicted"/>
<accession>A0ABV7H0S4</accession>
<protein>
    <submittedName>
        <fullName evidence="1">Uncharacterized protein</fullName>
    </submittedName>
</protein>
<comment type="caution">
    <text evidence="1">The sequence shown here is derived from an EMBL/GenBank/DDBJ whole genome shotgun (WGS) entry which is preliminary data.</text>
</comment>
<organism evidence="1 2">
    <name type="scientific">Piscinibacterium candidicorallinum</name>
    <dbReference type="NCBI Taxonomy" id="1793872"/>
    <lineage>
        <taxon>Bacteria</taxon>
        <taxon>Pseudomonadati</taxon>
        <taxon>Pseudomonadota</taxon>
        <taxon>Betaproteobacteria</taxon>
        <taxon>Burkholderiales</taxon>
        <taxon>Piscinibacterium</taxon>
    </lineage>
</organism>
<evidence type="ECO:0000313" key="1">
    <source>
        <dbReference type="EMBL" id="MFC3146050.1"/>
    </source>
</evidence>
<dbReference type="RefSeq" id="WP_377300340.1">
    <property type="nucleotide sequence ID" value="NZ_CP180191.1"/>
</dbReference>
<dbReference type="Proteomes" id="UP001595556">
    <property type="component" value="Unassembled WGS sequence"/>
</dbReference>
<gene>
    <name evidence="1" type="ORF">ACFOEN_00180</name>
</gene>
<sequence length="374" mass="41029">MQHGPLSRNTAKLQSSLPADERARELARRSLIQARLLDMPESMNCLHEIDRMSAERLSAEAQALRATAWAVNLSYTVGWTQSRSAFSDAVALARECSEQAVVLEVLSWYALYYPLADHRSIAPLDAIVQIIGAVDHADADTLARAGYAAQGLFLTARQMAPALAWAQFATRQARRSGDPELERSVLRYMTLAQADDVRLDWIAGQPNMAALKQAIIGLESGQMFSEALGLKQSSFQAPLVLAGLLTLSGEHARALALFDAHLDEAEYGLGLETSGHFSDRALCLAHLGRMSDARAMQRRAQEAVAQTDDVIDQYLAFIHFNEIQLRALEGVPADDERPRLAAVLQRLRAQEDLIRRAINARAHALAMPPLVSAS</sequence>
<name>A0ABV7H0S4_9BURK</name>
<reference evidence="2" key="1">
    <citation type="journal article" date="2019" name="Int. J. Syst. Evol. Microbiol.">
        <title>The Global Catalogue of Microorganisms (GCM) 10K type strain sequencing project: providing services to taxonomists for standard genome sequencing and annotation.</title>
        <authorList>
            <consortium name="The Broad Institute Genomics Platform"/>
            <consortium name="The Broad Institute Genome Sequencing Center for Infectious Disease"/>
            <person name="Wu L."/>
            <person name="Ma J."/>
        </authorList>
    </citation>
    <scope>NUCLEOTIDE SEQUENCE [LARGE SCALE GENOMIC DNA]</scope>
    <source>
        <strain evidence="2">KCTC 52168</strain>
    </source>
</reference>
<dbReference type="EMBL" id="JBHRTI010000001">
    <property type="protein sequence ID" value="MFC3146050.1"/>
    <property type="molecule type" value="Genomic_DNA"/>
</dbReference>
<evidence type="ECO:0000313" key="2">
    <source>
        <dbReference type="Proteomes" id="UP001595556"/>
    </source>
</evidence>